<reference evidence="11 12" key="1">
    <citation type="submission" date="2022-05" db="EMBL/GenBank/DDBJ databases">
        <title>'Parthenium hysterophorus' phyllody phytoplasma strain PR34.</title>
        <authorList>
            <person name="Kirdat K."/>
            <person name="Tiwarekar B."/>
            <person name="Yadav A."/>
        </authorList>
    </citation>
    <scope>NUCLEOTIDE SEQUENCE [LARGE SCALE GENOMIC DNA]</scope>
    <source>
        <strain evidence="11 12">PR34</strain>
    </source>
</reference>
<dbReference type="Gene3D" id="3.40.50.10050">
    <property type="entry name" value="Translation initiation factor IF- 2, domain 3"/>
    <property type="match status" value="1"/>
</dbReference>
<dbReference type="CDD" id="cd01887">
    <property type="entry name" value="IF2_eIF5B"/>
    <property type="match status" value="1"/>
</dbReference>
<dbReference type="InterPro" id="IPR000178">
    <property type="entry name" value="TF_IF2_bacterial-like"/>
</dbReference>
<dbReference type="NCBIfam" id="TIGR00487">
    <property type="entry name" value="IF-2"/>
    <property type="match status" value="1"/>
</dbReference>
<evidence type="ECO:0000256" key="4">
    <source>
        <dbReference type="ARBA" id="ARBA00022741"/>
    </source>
</evidence>
<dbReference type="GO" id="GO:0005737">
    <property type="term" value="C:cytoplasm"/>
    <property type="evidence" value="ECO:0007669"/>
    <property type="project" value="UniProtKB-UniRule"/>
</dbReference>
<evidence type="ECO:0000256" key="7">
    <source>
        <dbReference type="ARBA" id="ARBA00025162"/>
    </source>
</evidence>
<keyword evidence="4" id="KW-0547">Nucleotide-binding</keyword>
<dbReference type="InterPro" id="IPR027417">
    <property type="entry name" value="P-loop_NTPase"/>
</dbReference>
<dbReference type="FunFam" id="3.40.50.10050:FF:000001">
    <property type="entry name" value="Translation initiation factor IF-2"/>
    <property type="match status" value="1"/>
</dbReference>
<dbReference type="FunFam" id="2.40.30.10:FF:000054">
    <property type="entry name" value="Translation initiation factor IF-2"/>
    <property type="match status" value="1"/>
</dbReference>
<dbReference type="PROSITE" id="PS51722">
    <property type="entry name" value="G_TR_2"/>
    <property type="match status" value="1"/>
</dbReference>
<dbReference type="FunFam" id="3.40.50.300:FF:000019">
    <property type="entry name" value="Translation initiation factor IF-2"/>
    <property type="match status" value="1"/>
</dbReference>
<dbReference type="InterPro" id="IPR005225">
    <property type="entry name" value="Small_GTP-bd"/>
</dbReference>
<evidence type="ECO:0000256" key="2">
    <source>
        <dbReference type="ARBA" id="ARBA00020675"/>
    </source>
</evidence>
<dbReference type="InterPro" id="IPR053905">
    <property type="entry name" value="EF-G-like_DII"/>
</dbReference>
<dbReference type="SUPFAM" id="SSF52540">
    <property type="entry name" value="P-loop containing nucleoside triphosphate hydrolases"/>
    <property type="match status" value="1"/>
</dbReference>
<dbReference type="CDD" id="cd03702">
    <property type="entry name" value="IF2_mtIF2_II"/>
    <property type="match status" value="1"/>
</dbReference>
<evidence type="ECO:0000256" key="1">
    <source>
        <dbReference type="ARBA" id="ARBA00007733"/>
    </source>
</evidence>
<dbReference type="Pfam" id="PF22042">
    <property type="entry name" value="EF-G_D2"/>
    <property type="match status" value="1"/>
</dbReference>
<evidence type="ECO:0000313" key="11">
    <source>
        <dbReference type="EMBL" id="UQV27166.1"/>
    </source>
</evidence>
<dbReference type="PANTHER" id="PTHR43381:SF4">
    <property type="entry name" value="EUKARYOTIC TRANSLATION INITIATION FACTOR 5B"/>
    <property type="match status" value="1"/>
</dbReference>
<sequence length="602" mass="68063">MQNKKKQEDHQNDDKSSISLISDYVYNSDHTIRELAEIWNFSEKFLIGTLGKLGIKCKKNQSLTRDLIELLGLKLNINIIDDFIVNEENIINKTPIENLIKRSPIVTIMGHVDHGKTTLLDVIRKTRLVDQEVGGITQKIGAYEVVYNNRKITFIDSPGHEAFTQMRSRGAQITDICVLVVACDDGVQAQTLESVSHAQKANVDIIIALNKIDKIPNQKERIMSELSEYNLIPKEWGGDTFYIEISALKAQGIDNLLKTILLVNDKHPRIISYKQNVLGTVLEASLIKNKGSAATVIVNQGVLKIGDIVVAGHAYGKIRSLENDIKENIQKVFPSQPAVIYGFKKIPQAGDLLIVATNEKIAKHIIEIRQQKFQAQKHQEIKQNVEQNFMEDLLQENLSHSVLNFVLKTDTQGMIEVITESLKNLNFHGVKINFIKMATGAITENDIMLANTFQAIIINFNNLVDRNIIKLADSLKVEIRNYQILYHLVEDIAKKLKTLSKPILKLKFTGKAVIIQVFYRSDKNNIAGCRVINGVIYNEASVQVKRQQKIIYQGKIISLKHLKNNIDCAKKDSECGIVFKDFNDFQIDDIIEASRMEEVVNE</sequence>
<organism evidence="11 12">
    <name type="scientific">Candidatus Phytoplasma asiaticum</name>
    <dbReference type="NCBI Taxonomy" id="2763338"/>
    <lineage>
        <taxon>Bacteria</taxon>
        <taxon>Bacillati</taxon>
        <taxon>Mycoplasmatota</taxon>
        <taxon>Mollicutes</taxon>
        <taxon>Acholeplasmatales</taxon>
        <taxon>Acholeplasmataceae</taxon>
        <taxon>Candidatus Phytoplasma</taxon>
        <taxon>16SrII (Peanut WB group)</taxon>
    </lineage>
</organism>
<dbReference type="Pfam" id="PF00009">
    <property type="entry name" value="GTP_EFTU"/>
    <property type="match status" value="1"/>
</dbReference>
<dbReference type="RefSeq" id="WP_193621708.1">
    <property type="nucleotide sequence ID" value="NZ_JACRYS020000001.1"/>
</dbReference>
<dbReference type="KEGG" id="pphy:H7686_0002350"/>
<evidence type="ECO:0000259" key="10">
    <source>
        <dbReference type="PROSITE" id="PS51722"/>
    </source>
</evidence>
<dbReference type="PANTHER" id="PTHR43381">
    <property type="entry name" value="TRANSLATION INITIATION FACTOR IF-2-RELATED"/>
    <property type="match status" value="1"/>
</dbReference>
<keyword evidence="3 9" id="KW-0396">Initiation factor</keyword>
<dbReference type="InterPro" id="IPR015760">
    <property type="entry name" value="TIF_IF2"/>
</dbReference>
<proteinExistence type="inferred from homology"/>
<dbReference type="InterPro" id="IPR023115">
    <property type="entry name" value="TIF_IF2_dom3"/>
</dbReference>
<dbReference type="NCBIfam" id="TIGR00231">
    <property type="entry name" value="small_GTP"/>
    <property type="match status" value="1"/>
</dbReference>
<dbReference type="GO" id="GO:0003743">
    <property type="term" value="F:translation initiation factor activity"/>
    <property type="evidence" value="ECO:0007669"/>
    <property type="project" value="UniProtKB-UniRule"/>
</dbReference>
<evidence type="ECO:0000256" key="5">
    <source>
        <dbReference type="ARBA" id="ARBA00022917"/>
    </source>
</evidence>
<gene>
    <name evidence="11" type="primary">infB</name>
    <name evidence="11" type="ORF">H7686_0002350</name>
</gene>
<comment type="function">
    <text evidence="7 9">One of the essential components for the initiation of protein synthesis. Protects formylmethionyl-tRNA from spontaneous hydrolysis and promotes its binding to the 30S ribosomal subunits. Also involved in the hydrolysis of GTP during the formation of the 70S ribosomal complex.</text>
</comment>
<evidence type="ECO:0000256" key="6">
    <source>
        <dbReference type="ARBA" id="ARBA00023134"/>
    </source>
</evidence>
<feature type="domain" description="Tr-type G" evidence="10">
    <location>
        <begin position="101"/>
        <end position="269"/>
    </location>
</feature>
<dbReference type="Pfam" id="PF11987">
    <property type="entry name" value="IF-2"/>
    <property type="match status" value="1"/>
</dbReference>
<evidence type="ECO:0000256" key="3">
    <source>
        <dbReference type="ARBA" id="ARBA00022540"/>
    </source>
</evidence>
<dbReference type="FunFam" id="2.40.30.10:FF:000008">
    <property type="entry name" value="Translation initiation factor IF-2"/>
    <property type="match status" value="1"/>
</dbReference>
<dbReference type="GO" id="GO:0003924">
    <property type="term" value="F:GTPase activity"/>
    <property type="evidence" value="ECO:0007669"/>
    <property type="project" value="InterPro"/>
</dbReference>
<dbReference type="InterPro" id="IPR009000">
    <property type="entry name" value="Transl_B-barrel_sf"/>
</dbReference>
<evidence type="ECO:0000313" key="12">
    <source>
        <dbReference type="Proteomes" id="UP000769022"/>
    </source>
</evidence>
<dbReference type="InterPro" id="IPR000795">
    <property type="entry name" value="T_Tr_GTP-bd_dom"/>
</dbReference>
<dbReference type="AlphaFoldDB" id="A0AAX3B944"/>
<evidence type="ECO:0000256" key="8">
    <source>
        <dbReference type="NCBIfam" id="TIGR00487"/>
    </source>
</evidence>
<comment type="similarity">
    <text evidence="1 9">Belongs to the TRAFAC class translation factor GTPase superfamily. Classic translation factor GTPase family. IF-2 subfamily.</text>
</comment>
<dbReference type="EMBL" id="CP097206">
    <property type="protein sequence ID" value="UQV27166.1"/>
    <property type="molecule type" value="Genomic_DNA"/>
</dbReference>
<protein>
    <recommendedName>
        <fullName evidence="2 8">Translation initiation factor IF-2</fullName>
    </recommendedName>
</protein>
<evidence type="ECO:0000256" key="9">
    <source>
        <dbReference type="RuleBase" id="RU000644"/>
    </source>
</evidence>
<name>A0AAX3B944_9MOLU</name>
<dbReference type="GO" id="GO:0005525">
    <property type="term" value="F:GTP binding"/>
    <property type="evidence" value="ECO:0007669"/>
    <property type="project" value="UniProtKB-KW"/>
</dbReference>
<keyword evidence="5 9" id="KW-0648">Protein biosynthesis</keyword>
<dbReference type="Proteomes" id="UP000769022">
    <property type="component" value="Chromosome"/>
</dbReference>
<dbReference type="InterPro" id="IPR036925">
    <property type="entry name" value="TIF_IF2_dom3_sf"/>
</dbReference>
<keyword evidence="6" id="KW-0342">GTP-binding</keyword>
<dbReference type="CDD" id="cd03692">
    <property type="entry name" value="mtIF2_IVc"/>
    <property type="match status" value="1"/>
</dbReference>
<dbReference type="Gene3D" id="2.40.30.10">
    <property type="entry name" value="Translation factors"/>
    <property type="match status" value="2"/>
</dbReference>
<dbReference type="Gene3D" id="3.40.50.300">
    <property type="entry name" value="P-loop containing nucleotide triphosphate hydrolases"/>
    <property type="match status" value="1"/>
</dbReference>
<dbReference type="SUPFAM" id="SSF50447">
    <property type="entry name" value="Translation proteins"/>
    <property type="match status" value="2"/>
</dbReference>
<accession>A0AAX3B944</accession>
<keyword evidence="12" id="KW-1185">Reference proteome</keyword>
<dbReference type="SUPFAM" id="SSF52156">
    <property type="entry name" value="Initiation factor IF2/eIF5b, domain 3"/>
    <property type="match status" value="1"/>
</dbReference>
<dbReference type="InterPro" id="IPR044145">
    <property type="entry name" value="IF2_II"/>
</dbReference>